<sequence length="117" mass="12732">MIQDYSFLSGCFSGSACSLAGLFSSLLDSFSSFKTFTTSEDEAFCSFKLDTSSFFCSASDSSFLTSVTTSVLVSITPSHLLTDPFSLEAFVNTPLAPSWPSDFLPPKFHTNNLRFLT</sequence>
<dbReference type="AlphaFoldDB" id="A0A3M7RIQ0"/>
<evidence type="ECO:0000256" key="1">
    <source>
        <dbReference type="SAM" id="Phobius"/>
    </source>
</evidence>
<dbReference type="EMBL" id="REGN01003341">
    <property type="protein sequence ID" value="RNA23165.1"/>
    <property type="molecule type" value="Genomic_DNA"/>
</dbReference>
<feature type="transmembrane region" description="Helical" evidence="1">
    <location>
        <begin position="6"/>
        <end position="27"/>
    </location>
</feature>
<dbReference type="Proteomes" id="UP000276133">
    <property type="component" value="Unassembled WGS sequence"/>
</dbReference>
<gene>
    <name evidence="2" type="ORF">BpHYR1_005583</name>
</gene>
<keyword evidence="1" id="KW-0472">Membrane</keyword>
<keyword evidence="1" id="KW-0812">Transmembrane</keyword>
<reference evidence="2 3" key="1">
    <citation type="journal article" date="2018" name="Sci. Rep.">
        <title>Genomic signatures of local adaptation to the degree of environmental predictability in rotifers.</title>
        <authorList>
            <person name="Franch-Gras L."/>
            <person name="Hahn C."/>
            <person name="Garcia-Roger E.M."/>
            <person name="Carmona M.J."/>
            <person name="Serra M."/>
            <person name="Gomez A."/>
        </authorList>
    </citation>
    <scope>NUCLEOTIDE SEQUENCE [LARGE SCALE GENOMIC DNA]</scope>
    <source>
        <strain evidence="2">HYR1</strain>
    </source>
</reference>
<accession>A0A3M7RIQ0</accession>
<organism evidence="2 3">
    <name type="scientific">Brachionus plicatilis</name>
    <name type="common">Marine rotifer</name>
    <name type="synonym">Brachionus muelleri</name>
    <dbReference type="NCBI Taxonomy" id="10195"/>
    <lineage>
        <taxon>Eukaryota</taxon>
        <taxon>Metazoa</taxon>
        <taxon>Spiralia</taxon>
        <taxon>Gnathifera</taxon>
        <taxon>Rotifera</taxon>
        <taxon>Eurotatoria</taxon>
        <taxon>Monogononta</taxon>
        <taxon>Pseudotrocha</taxon>
        <taxon>Ploima</taxon>
        <taxon>Brachionidae</taxon>
        <taxon>Brachionus</taxon>
    </lineage>
</organism>
<protein>
    <submittedName>
        <fullName evidence="2">Uncharacterized protein</fullName>
    </submittedName>
</protein>
<evidence type="ECO:0000313" key="3">
    <source>
        <dbReference type="Proteomes" id="UP000276133"/>
    </source>
</evidence>
<name>A0A3M7RIQ0_BRAPC</name>
<evidence type="ECO:0000313" key="2">
    <source>
        <dbReference type="EMBL" id="RNA23165.1"/>
    </source>
</evidence>
<keyword evidence="3" id="KW-1185">Reference proteome</keyword>
<comment type="caution">
    <text evidence="2">The sequence shown here is derived from an EMBL/GenBank/DDBJ whole genome shotgun (WGS) entry which is preliminary data.</text>
</comment>
<keyword evidence="1" id="KW-1133">Transmembrane helix</keyword>
<proteinExistence type="predicted"/>